<protein>
    <submittedName>
        <fullName evidence="1">Uncharacterized protein</fullName>
    </submittedName>
</protein>
<gene>
    <name evidence="1" type="ORF">EZE20_20925</name>
</gene>
<dbReference type="RefSeq" id="WP_132121408.1">
    <property type="nucleotide sequence ID" value="NZ_SMJU01000017.1"/>
</dbReference>
<comment type="caution">
    <text evidence="1">The sequence shown here is derived from an EMBL/GenBank/DDBJ whole genome shotgun (WGS) entry which is preliminary data.</text>
</comment>
<dbReference type="Proteomes" id="UP000295706">
    <property type="component" value="Unassembled WGS sequence"/>
</dbReference>
<dbReference type="AlphaFoldDB" id="A0A4R4JZS9"/>
<sequence>MTNYLRIDGEDELYNMDYIRKMWKADEPTEDSETGLAVIYMELDTATKLHIKFENRLKRDSTFDELLTKVSVVEITTKAEESFSIV</sequence>
<reference evidence="1 2" key="1">
    <citation type="submission" date="2019-02" db="EMBL/GenBank/DDBJ databases">
        <title>Arundinibacter roseus gen. nov., sp. nov., a new member of the family Cytophagaceae.</title>
        <authorList>
            <person name="Szuroczki S."/>
            <person name="Khayer B."/>
            <person name="Sproer C."/>
            <person name="Toumi M."/>
            <person name="Szabo A."/>
            <person name="Felfoldi T."/>
            <person name="Schumann P."/>
            <person name="Toth E."/>
        </authorList>
    </citation>
    <scope>NUCLEOTIDE SEQUENCE [LARGE SCALE GENOMIC DNA]</scope>
    <source>
        <strain evidence="1 2">DMA-k-7a</strain>
    </source>
</reference>
<accession>A0A4R4JZS9</accession>
<organism evidence="1 2">
    <name type="scientific">Arundinibacter roseus</name>
    <dbReference type="NCBI Taxonomy" id="2070510"/>
    <lineage>
        <taxon>Bacteria</taxon>
        <taxon>Pseudomonadati</taxon>
        <taxon>Bacteroidota</taxon>
        <taxon>Cytophagia</taxon>
        <taxon>Cytophagales</taxon>
        <taxon>Spirosomataceae</taxon>
        <taxon>Arundinibacter</taxon>
    </lineage>
</organism>
<dbReference type="EMBL" id="SMJU01000017">
    <property type="protein sequence ID" value="TDB60398.1"/>
    <property type="molecule type" value="Genomic_DNA"/>
</dbReference>
<evidence type="ECO:0000313" key="1">
    <source>
        <dbReference type="EMBL" id="TDB60398.1"/>
    </source>
</evidence>
<proteinExistence type="predicted"/>
<evidence type="ECO:0000313" key="2">
    <source>
        <dbReference type="Proteomes" id="UP000295706"/>
    </source>
</evidence>
<name>A0A4R4JZS9_9BACT</name>
<keyword evidence="2" id="KW-1185">Reference proteome</keyword>